<comment type="caution">
    <text evidence="4">The sequence shown here is derived from an EMBL/GenBank/DDBJ whole genome shotgun (WGS) entry which is preliminary data.</text>
</comment>
<keyword evidence="2" id="KW-1133">Transmembrane helix</keyword>
<dbReference type="GO" id="GO:0016758">
    <property type="term" value="F:hexosyltransferase activity"/>
    <property type="evidence" value="ECO:0007669"/>
    <property type="project" value="UniProtKB-ARBA"/>
</dbReference>
<dbReference type="PANTHER" id="PTHR22916">
    <property type="entry name" value="GLYCOSYLTRANSFERASE"/>
    <property type="match status" value="1"/>
</dbReference>
<feature type="domain" description="Glycosyltransferase 2-like" evidence="3">
    <location>
        <begin position="4"/>
        <end position="170"/>
    </location>
</feature>
<dbReference type="CDD" id="cd00761">
    <property type="entry name" value="Glyco_tranf_GTA_type"/>
    <property type="match status" value="1"/>
</dbReference>
<comment type="similarity">
    <text evidence="1">Belongs to the glycosyltransferase 2 family.</text>
</comment>
<dbReference type="Proteomes" id="UP000295416">
    <property type="component" value="Unassembled WGS sequence"/>
</dbReference>
<sequence length="305" mass="36167">MLFSIIIPIFNSENYLKETIESVVNQTLSFKENIELILINDGSTDFSKEICLEYKTKYPANIKYIYMENSGPSKARNSGLKLLSKDSKFITFLDADDKLAKNAIEEVQKFFYANGNINVISIPVFYFEREQGPHKLNYRFEKGPRVIDILRDYKSPQYYIGGVFLRKDFIDKNDIHFDEILLFWEDALFVNKVILAESKYGVINNTAYWYRKRKSSNSIVDRVWMSKQRYTYLLKEGYIKLIKLSFELFGSVIPYVQYLIIYHMRLFLLKKNNKRLTQLLNNNEKKEFIEAVKYSFFAKIYGFED</sequence>
<dbReference type="Gene3D" id="3.90.550.10">
    <property type="entry name" value="Spore Coat Polysaccharide Biosynthesis Protein SpsA, Chain A"/>
    <property type="match status" value="1"/>
</dbReference>
<dbReference type="SUPFAM" id="SSF53448">
    <property type="entry name" value="Nucleotide-diphospho-sugar transferases"/>
    <property type="match status" value="1"/>
</dbReference>
<dbReference type="OrthoDB" id="396512at2"/>
<evidence type="ECO:0000313" key="4">
    <source>
        <dbReference type="EMBL" id="TCP17236.1"/>
    </source>
</evidence>
<dbReference type="EMBL" id="SLXK01000080">
    <property type="protein sequence ID" value="TCP17236.1"/>
    <property type="molecule type" value="Genomic_DNA"/>
</dbReference>
<feature type="transmembrane region" description="Helical" evidence="2">
    <location>
        <begin position="248"/>
        <end position="268"/>
    </location>
</feature>
<dbReference type="AlphaFoldDB" id="A0A4V2SJX2"/>
<dbReference type="InterPro" id="IPR029044">
    <property type="entry name" value="Nucleotide-diphossugar_trans"/>
</dbReference>
<dbReference type="Pfam" id="PF00535">
    <property type="entry name" value="Glycos_transf_2"/>
    <property type="match status" value="1"/>
</dbReference>
<dbReference type="InterPro" id="IPR001173">
    <property type="entry name" value="Glyco_trans_2-like"/>
</dbReference>
<evidence type="ECO:0000256" key="1">
    <source>
        <dbReference type="ARBA" id="ARBA00006739"/>
    </source>
</evidence>
<keyword evidence="2" id="KW-0812">Transmembrane</keyword>
<keyword evidence="5" id="KW-1185">Reference proteome</keyword>
<dbReference type="PANTHER" id="PTHR22916:SF3">
    <property type="entry name" value="UDP-GLCNAC:BETAGAL BETA-1,3-N-ACETYLGLUCOSAMINYLTRANSFERASE-LIKE PROTEIN 1"/>
    <property type="match status" value="1"/>
</dbReference>
<accession>A0A4V2SJX2</accession>
<keyword evidence="2" id="KW-0472">Membrane</keyword>
<keyword evidence="4" id="KW-0808">Transferase</keyword>
<organism evidence="4 5">
    <name type="scientific">Scopulibacillus darangshiensis</name>
    <dbReference type="NCBI Taxonomy" id="442528"/>
    <lineage>
        <taxon>Bacteria</taxon>
        <taxon>Bacillati</taxon>
        <taxon>Bacillota</taxon>
        <taxon>Bacilli</taxon>
        <taxon>Bacillales</taxon>
        <taxon>Sporolactobacillaceae</taxon>
        <taxon>Scopulibacillus</taxon>
    </lineage>
</organism>
<evidence type="ECO:0000259" key="3">
    <source>
        <dbReference type="Pfam" id="PF00535"/>
    </source>
</evidence>
<reference evidence="4 5" key="1">
    <citation type="submission" date="2019-03" db="EMBL/GenBank/DDBJ databases">
        <title>Genomic Encyclopedia of Type Strains, Phase IV (KMG-IV): sequencing the most valuable type-strain genomes for metagenomic binning, comparative biology and taxonomic classification.</title>
        <authorList>
            <person name="Goeker M."/>
        </authorList>
    </citation>
    <scope>NUCLEOTIDE SEQUENCE [LARGE SCALE GENOMIC DNA]</scope>
    <source>
        <strain evidence="4 5">DSM 19377</strain>
    </source>
</reference>
<protein>
    <submittedName>
        <fullName evidence="4">Glycosyltransferase involved in cell wall biosynthesis</fullName>
    </submittedName>
</protein>
<proteinExistence type="inferred from homology"/>
<gene>
    <name evidence="4" type="ORF">EV207_1804</name>
</gene>
<name>A0A4V2SJX2_9BACL</name>
<dbReference type="RefSeq" id="WP_132748734.1">
    <property type="nucleotide sequence ID" value="NZ_SLXK01000080.1"/>
</dbReference>
<evidence type="ECO:0000256" key="2">
    <source>
        <dbReference type="SAM" id="Phobius"/>
    </source>
</evidence>
<evidence type="ECO:0000313" key="5">
    <source>
        <dbReference type="Proteomes" id="UP000295416"/>
    </source>
</evidence>